<organism evidence="1 2">
    <name type="scientific">Camelliibacillus cellulosilyticus</name>
    <dbReference type="NCBI Taxonomy" id="2174486"/>
    <lineage>
        <taxon>Bacteria</taxon>
        <taxon>Bacillati</taxon>
        <taxon>Bacillota</taxon>
        <taxon>Bacilli</taxon>
        <taxon>Bacillales</taxon>
        <taxon>Sporolactobacillaceae</taxon>
        <taxon>Camelliibacillus</taxon>
    </lineage>
</organism>
<gene>
    <name evidence="1" type="ORF">ACFO4N_09050</name>
</gene>
<proteinExistence type="predicted"/>
<comment type="caution">
    <text evidence="1">The sequence shown here is derived from an EMBL/GenBank/DDBJ whole genome shotgun (WGS) entry which is preliminary data.</text>
</comment>
<accession>A0ABV9GNW3</accession>
<keyword evidence="2" id="KW-1185">Reference proteome</keyword>
<protein>
    <submittedName>
        <fullName evidence="1">Uncharacterized protein</fullName>
    </submittedName>
</protein>
<sequence length="51" mass="6199">MDRKRYSKNQMVSLQNPRDKDWEELTELIQEAYLRAAPKRLVKAWISAHKR</sequence>
<evidence type="ECO:0000313" key="1">
    <source>
        <dbReference type="EMBL" id="MFC4618874.1"/>
    </source>
</evidence>
<evidence type="ECO:0000313" key="2">
    <source>
        <dbReference type="Proteomes" id="UP001596022"/>
    </source>
</evidence>
<reference evidence="2" key="1">
    <citation type="journal article" date="2019" name="Int. J. Syst. Evol. Microbiol.">
        <title>The Global Catalogue of Microorganisms (GCM) 10K type strain sequencing project: providing services to taxonomists for standard genome sequencing and annotation.</title>
        <authorList>
            <consortium name="The Broad Institute Genomics Platform"/>
            <consortium name="The Broad Institute Genome Sequencing Center for Infectious Disease"/>
            <person name="Wu L."/>
            <person name="Ma J."/>
        </authorList>
    </citation>
    <scope>NUCLEOTIDE SEQUENCE [LARGE SCALE GENOMIC DNA]</scope>
    <source>
        <strain evidence="2">CGMCC 1.16306</strain>
    </source>
</reference>
<dbReference type="EMBL" id="JBHSFW010000004">
    <property type="protein sequence ID" value="MFC4618874.1"/>
    <property type="molecule type" value="Genomic_DNA"/>
</dbReference>
<dbReference type="RefSeq" id="WP_376845978.1">
    <property type="nucleotide sequence ID" value="NZ_JBHSFW010000004.1"/>
</dbReference>
<name>A0ABV9GNW3_9BACL</name>
<dbReference type="Proteomes" id="UP001596022">
    <property type="component" value="Unassembled WGS sequence"/>
</dbReference>